<protein>
    <recommendedName>
        <fullName evidence="12">DUF421 domain-containing protein</fullName>
    </recommendedName>
</protein>
<evidence type="ECO:0000256" key="1">
    <source>
        <dbReference type="ARBA" id="ARBA00004651"/>
    </source>
</evidence>
<name>A0A1B9B745_9BACI</name>
<sequence>MGLGMVLIKLASGFVALVICMKWTGTKGISNLTPIDFIWSIMLSEIFGNGLYDPQVKWYVVLIMLLVWCAIKLLFDKIMFHTDKVEILISGEEVLIIRDGKPDHKMLKKHCLDLRDLKEALRKQSIFSIDEVEHAYLEKDGSVTVKKKATFEPVTKGDLNIKV</sequence>
<dbReference type="AlphaFoldDB" id="A0A1B9B745"/>
<evidence type="ECO:0000256" key="2">
    <source>
        <dbReference type="ARBA" id="ARBA00006448"/>
    </source>
</evidence>
<dbReference type="InterPro" id="IPR048454">
    <property type="entry name" value="YetF_N"/>
</dbReference>
<feature type="domain" description="YetF-like N-terminal transmembrane" evidence="9">
    <location>
        <begin position="5"/>
        <end position="76"/>
    </location>
</feature>
<dbReference type="EMBL" id="MAYT01000004">
    <property type="protein sequence ID" value="OCA91898.1"/>
    <property type="molecule type" value="Genomic_DNA"/>
</dbReference>
<comment type="similarity">
    <text evidence="2">Belongs to the UPF0702 family.</text>
</comment>
<evidence type="ECO:0000313" key="11">
    <source>
        <dbReference type="Proteomes" id="UP000092578"/>
    </source>
</evidence>
<evidence type="ECO:0000256" key="3">
    <source>
        <dbReference type="ARBA" id="ARBA00022475"/>
    </source>
</evidence>
<keyword evidence="5 7" id="KW-1133">Transmembrane helix</keyword>
<dbReference type="PANTHER" id="PTHR34582:SF5">
    <property type="entry name" value="UPF0702 TRANSMEMBRANE PROTEIN YETF"/>
    <property type="match status" value="1"/>
</dbReference>
<feature type="domain" description="YetF C-terminal" evidence="8">
    <location>
        <begin position="81"/>
        <end position="150"/>
    </location>
</feature>
<reference evidence="11" key="1">
    <citation type="submission" date="2016-05" db="EMBL/GenBank/DDBJ databases">
        <authorList>
            <person name="Liu B."/>
            <person name="Wang J."/>
            <person name="Zhu Y."/>
            <person name="Liu G."/>
            <person name="Chen Q."/>
            <person name="Chen Z."/>
            <person name="Lan J."/>
            <person name="Che J."/>
            <person name="Ge C."/>
            <person name="Shi H."/>
            <person name="Pan Z."/>
            <person name="Liu X."/>
        </authorList>
    </citation>
    <scope>NUCLEOTIDE SEQUENCE [LARGE SCALE GENOMIC DNA]</scope>
    <source>
        <strain evidence="11">FJAT-27215</strain>
    </source>
</reference>
<dbReference type="Pfam" id="PF20730">
    <property type="entry name" value="YetF_N"/>
    <property type="match status" value="1"/>
</dbReference>
<dbReference type="Proteomes" id="UP000092578">
    <property type="component" value="Unassembled WGS sequence"/>
</dbReference>
<accession>A0A1B9B745</accession>
<evidence type="ECO:0000259" key="9">
    <source>
        <dbReference type="Pfam" id="PF20730"/>
    </source>
</evidence>
<dbReference type="RefSeq" id="WP_065409720.1">
    <property type="nucleotide sequence ID" value="NZ_MAYT01000004.1"/>
</dbReference>
<evidence type="ECO:0000256" key="6">
    <source>
        <dbReference type="ARBA" id="ARBA00023136"/>
    </source>
</evidence>
<evidence type="ECO:0000259" key="8">
    <source>
        <dbReference type="Pfam" id="PF04239"/>
    </source>
</evidence>
<dbReference type="InterPro" id="IPR023090">
    <property type="entry name" value="UPF0702_alpha/beta_dom_sf"/>
</dbReference>
<dbReference type="GO" id="GO:0005886">
    <property type="term" value="C:plasma membrane"/>
    <property type="evidence" value="ECO:0007669"/>
    <property type="project" value="UniProtKB-SubCell"/>
</dbReference>
<dbReference type="InterPro" id="IPR007353">
    <property type="entry name" value="DUF421"/>
</dbReference>
<evidence type="ECO:0008006" key="12">
    <source>
        <dbReference type="Google" id="ProtNLM"/>
    </source>
</evidence>
<dbReference type="PANTHER" id="PTHR34582">
    <property type="entry name" value="UPF0702 TRANSMEMBRANE PROTEIN YCAP"/>
    <property type="match status" value="1"/>
</dbReference>
<keyword evidence="11" id="KW-1185">Reference proteome</keyword>
<keyword evidence="4 7" id="KW-0812">Transmembrane</keyword>
<organism evidence="10 11">
    <name type="scientific">Pseudobacillus wudalianchiensis</name>
    <dbReference type="NCBI Taxonomy" id="1743143"/>
    <lineage>
        <taxon>Bacteria</taxon>
        <taxon>Bacillati</taxon>
        <taxon>Bacillota</taxon>
        <taxon>Bacilli</taxon>
        <taxon>Bacillales</taxon>
        <taxon>Bacillaceae</taxon>
        <taxon>Pseudobacillus</taxon>
    </lineage>
</organism>
<feature type="transmembrane region" description="Helical" evidence="7">
    <location>
        <begin position="58"/>
        <end position="75"/>
    </location>
</feature>
<comment type="subcellular location">
    <subcellularLocation>
        <location evidence="1">Cell membrane</location>
        <topology evidence="1">Multi-pass membrane protein</topology>
    </subcellularLocation>
</comment>
<evidence type="ECO:0000256" key="4">
    <source>
        <dbReference type="ARBA" id="ARBA00022692"/>
    </source>
</evidence>
<evidence type="ECO:0000313" key="10">
    <source>
        <dbReference type="EMBL" id="OCA91898.1"/>
    </source>
</evidence>
<evidence type="ECO:0000256" key="7">
    <source>
        <dbReference type="SAM" id="Phobius"/>
    </source>
</evidence>
<dbReference type="Pfam" id="PF04239">
    <property type="entry name" value="DUF421"/>
    <property type="match status" value="1"/>
</dbReference>
<keyword evidence="3" id="KW-1003">Cell membrane</keyword>
<comment type="caution">
    <text evidence="10">The sequence shown here is derived from an EMBL/GenBank/DDBJ whole genome shotgun (WGS) entry which is preliminary data.</text>
</comment>
<keyword evidence="6 7" id="KW-0472">Membrane</keyword>
<dbReference type="Gene3D" id="3.30.240.20">
    <property type="entry name" value="bsu07140 like domains"/>
    <property type="match status" value="1"/>
</dbReference>
<proteinExistence type="inferred from homology"/>
<feature type="transmembrane region" description="Helical" evidence="7">
    <location>
        <begin position="6"/>
        <end position="23"/>
    </location>
</feature>
<gene>
    <name evidence="10" type="ORF">A8F95_19450</name>
</gene>
<evidence type="ECO:0000256" key="5">
    <source>
        <dbReference type="ARBA" id="ARBA00022989"/>
    </source>
</evidence>